<proteinExistence type="predicted"/>
<protein>
    <submittedName>
        <fullName evidence="2">Uncharacterized protein</fullName>
    </submittedName>
</protein>
<gene>
    <name evidence="2" type="ordered locus">TREPR_2593</name>
</gene>
<sequence length="47" mass="5747">MNKKQDDDPFKIIEDELKEQKRISKALFKEIKSLKDDIEKLKEYVYD</sequence>
<evidence type="ECO:0000313" key="3">
    <source>
        <dbReference type="Proteomes" id="UP000009223"/>
    </source>
</evidence>
<keyword evidence="3" id="KW-1185">Reference proteome</keyword>
<reference evidence="3" key="1">
    <citation type="submission" date="2009-12" db="EMBL/GenBank/DDBJ databases">
        <title>Complete sequence of Treponema primitia strain ZAS-2.</title>
        <authorList>
            <person name="Tetu S.G."/>
            <person name="Matson E."/>
            <person name="Ren Q."/>
            <person name="Seshadri R."/>
            <person name="Elbourne L."/>
            <person name="Hassan K.A."/>
            <person name="Durkin A."/>
            <person name="Radune D."/>
            <person name="Mohamoud Y."/>
            <person name="Shay R."/>
            <person name="Jin S."/>
            <person name="Zhang X."/>
            <person name="Lucey K."/>
            <person name="Ballor N.R."/>
            <person name="Ottesen E."/>
            <person name="Rosenthal R."/>
            <person name="Allen A."/>
            <person name="Leadbetter J.R."/>
            <person name="Paulsen I.T."/>
        </authorList>
    </citation>
    <scope>NUCLEOTIDE SEQUENCE [LARGE SCALE GENOMIC DNA]</scope>
    <source>
        <strain evidence="3">ATCC BAA-887 / DSM 12427 / ZAS-2</strain>
    </source>
</reference>
<keyword evidence="1" id="KW-0175">Coiled coil</keyword>
<organism evidence="2 3">
    <name type="scientific">Treponema primitia (strain ATCC BAA-887 / DSM 12427 / ZAS-2)</name>
    <dbReference type="NCBI Taxonomy" id="545694"/>
    <lineage>
        <taxon>Bacteria</taxon>
        <taxon>Pseudomonadati</taxon>
        <taxon>Spirochaetota</taxon>
        <taxon>Spirochaetia</taxon>
        <taxon>Spirochaetales</taxon>
        <taxon>Treponemataceae</taxon>
        <taxon>Treponema</taxon>
    </lineage>
</organism>
<dbReference type="HOGENOM" id="CLU_3174475_0_0_12"/>
<dbReference type="Proteomes" id="UP000009223">
    <property type="component" value="Chromosome"/>
</dbReference>
<dbReference type="STRING" id="545694.TREPR_2593"/>
<evidence type="ECO:0000256" key="1">
    <source>
        <dbReference type="SAM" id="Coils"/>
    </source>
</evidence>
<dbReference type="RefSeq" id="WP_015707625.1">
    <property type="nucleotide sequence ID" value="NC_015578.1"/>
</dbReference>
<feature type="coiled-coil region" evidence="1">
    <location>
        <begin position="17"/>
        <end position="44"/>
    </location>
</feature>
<evidence type="ECO:0000313" key="2">
    <source>
        <dbReference type="EMBL" id="AEF86365.1"/>
    </source>
</evidence>
<dbReference type="AlphaFoldDB" id="F5YGJ1"/>
<name>F5YGJ1_TREPZ</name>
<dbReference type="EMBL" id="CP001843">
    <property type="protein sequence ID" value="AEF86365.1"/>
    <property type="molecule type" value="Genomic_DNA"/>
</dbReference>
<dbReference type="KEGG" id="tpi:TREPR_2593"/>
<reference evidence="2 3" key="2">
    <citation type="journal article" date="2011" name="ISME J.">
        <title>RNA-seq reveals cooperative metabolic interactions between two termite-gut spirochete species in co-culture.</title>
        <authorList>
            <person name="Rosenthal A.Z."/>
            <person name="Matson E.G."/>
            <person name="Eldar A."/>
            <person name="Leadbetter J.R."/>
        </authorList>
    </citation>
    <scope>NUCLEOTIDE SEQUENCE [LARGE SCALE GENOMIC DNA]</scope>
    <source>
        <strain evidence="3">ATCC BAA-887 / DSM 12427 / ZAS-2</strain>
    </source>
</reference>
<accession>F5YGJ1</accession>